<accession>A0A5A7NMW5</accession>
<dbReference type="OrthoDB" id="8901155at2"/>
<organism evidence="3 4">
    <name type="scientific">Zafaria cholistanensis</name>
    <dbReference type="NCBI Taxonomy" id="1682741"/>
    <lineage>
        <taxon>Bacteria</taxon>
        <taxon>Bacillati</taxon>
        <taxon>Actinomycetota</taxon>
        <taxon>Actinomycetes</taxon>
        <taxon>Micrococcales</taxon>
        <taxon>Micrococcaceae</taxon>
        <taxon>Zafaria</taxon>
    </lineage>
</organism>
<dbReference type="InterPro" id="IPR012349">
    <property type="entry name" value="Split_barrel_FMN-bd"/>
</dbReference>
<dbReference type="GO" id="GO:0010181">
    <property type="term" value="F:FMN binding"/>
    <property type="evidence" value="ECO:0007669"/>
    <property type="project" value="InterPro"/>
</dbReference>
<dbReference type="GO" id="GO:0006208">
    <property type="term" value="P:pyrimidine nucleobase catabolic process"/>
    <property type="evidence" value="ECO:0007669"/>
    <property type="project" value="TreeGrafter"/>
</dbReference>
<dbReference type="PANTHER" id="PTHR30466:SF1">
    <property type="entry name" value="FMN REDUCTASE (NADH) RUTF"/>
    <property type="match status" value="1"/>
</dbReference>
<sequence>MAAMPQDARAAGLSAAFRDAFAGHPAGVAVVTAAGPDGPAGITASSVISVSAAPPVLAFSVAGGSASGAAILAGAGLAVHLLTAANRGLAELFAAPGSRRFGLDMDWYTAPTGEPIIRGVGTVLRCRPVGRMPAGTGTVLAARVHEVLDGGSCAPPLLYRRRTYYALEAWSALRGRGGPHR</sequence>
<dbReference type="Pfam" id="PF01613">
    <property type="entry name" value="Flavin_Reduct"/>
    <property type="match status" value="1"/>
</dbReference>
<protein>
    <recommendedName>
        <fullName evidence="2">Flavin reductase like domain-containing protein</fullName>
    </recommendedName>
</protein>
<dbReference type="EMBL" id="BKDJ01000002">
    <property type="protein sequence ID" value="GER22245.1"/>
    <property type="molecule type" value="Genomic_DNA"/>
</dbReference>
<dbReference type="PANTHER" id="PTHR30466">
    <property type="entry name" value="FLAVIN REDUCTASE"/>
    <property type="match status" value="1"/>
</dbReference>
<dbReference type="AlphaFoldDB" id="A0A5A7NMW5"/>
<keyword evidence="4" id="KW-1185">Reference proteome</keyword>
<dbReference type="Gene3D" id="2.30.110.10">
    <property type="entry name" value="Electron Transport, Fmn-binding Protein, Chain A"/>
    <property type="match status" value="1"/>
</dbReference>
<keyword evidence="1" id="KW-0560">Oxidoreductase</keyword>
<reference evidence="3 4" key="1">
    <citation type="submission" date="2019-09" db="EMBL/GenBank/DDBJ databases">
        <title>Arthrobacter zafarii sp. nov., a moderately thermotolerant and halotolerant actinobacterium isolated from Cholistan desert soil of Pakistan.</title>
        <authorList>
            <person name="Amin A."/>
            <person name="Ahmed I."/>
            <person name="Khalid N."/>
            <person name="Schumann P."/>
            <person name="Busse H.J."/>
            <person name="Khan I.U."/>
            <person name="Li S."/>
            <person name="Li W.J."/>
        </authorList>
    </citation>
    <scope>NUCLEOTIDE SEQUENCE [LARGE SCALE GENOMIC DNA]</scope>
    <source>
        <strain evidence="3 4">NCCP-1664</strain>
    </source>
</reference>
<name>A0A5A7NMW5_9MICC</name>
<evidence type="ECO:0000313" key="4">
    <source>
        <dbReference type="Proteomes" id="UP000325307"/>
    </source>
</evidence>
<dbReference type="SMART" id="SM00903">
    <property type="entry name" value="Flavin_Reduct"/>
    <property type="match status" value="1"/>
</dbReference>
<evidence type="ECO:0000256" key="1">
    <source>
        <dbReference type="ARBA" id="ARBA00023002"/>
    </source>
</evidence>
<proteinExistence type="predicted"/>
<dbReference type="InterPro" id="IPR002563">
    <property type="entry name" value="Flavin_Rdtase-like_dom"/>
</dbReference>
<dbReference type="SUPFAM" id="SSF50475">
    <property type="entry name" value="FMN-binding split barrel"/>
    <property type="match status" value="1"/>
</dbReference>
<comment type="caution">
    <text evidence="3">The sequence shown here is derived from an EMBL/GenBank/DDBJ whole genome shotgun (WGS) entry which is preliminary data.</text>
</comment>
<dbReference type="InterPro" id="IPR050268">
    <property type="entry name" value="NADH-dep_flavin_reductase"/>
</dbReference>
<gene>
    <name evidence="3" type="ORF">NCCP1664_07420</name>
</gene>
<dbReference type="Proteomes" id="UP000325307">
    <property type="component" value="Unassembled WGS sequence"/>
</dbReference>
<dbReference type="RefSeq" id="WP_149955875.1">
    <property type="nucleotide sequence ID" value="NZ_BKDJ01000002.1"/>
</dbReference>
<feature type="domain" description="Flavin reductase like" evidence="2">
    <location>
        <begin position="21"/>
        <end position="166"/>
    </location>
</feature>
<evidence type="ECO:0000313" key="3">
    <source>
        <dbReference type="EMBL" id="GER22245.1"/>
    </source>
</evidence>
<dbReference type="GO" id="GO:0042602">
    <property type="term" value="F:riboflavin reductase (NADPH) activity"/>
    <property type="evidence" value="ECO:0007669"/>
    <property type="project" value="TreeGrafter"/>
</dbReference>
<evidence type="ECO:0000259" key="2">
    <source>
        <dbReference type="SMART" id="SM00903"/>
    </source>
</evidence>